<dbReference type="GO" id="GO:0006508">
    <property type="term" value="P:proteolysis"/>
    <property type="evidence" value="ECO:0007669"/>
    <property type="project" value="TreeGrafter"/>
</dbReference>
<dbReference type="Gene3D" id="1.10.390.10">
    <property type="entry name" value="Neutral Protease Domain 2"/>
    <property type="match status" value="1"/>
</dbReference>
<dbReference type="GO" id="GO:0070006">
    <property type="term" value="F:metalloaminopeptidase activity"/>
    <property type="evidence" value="ECO:0007669"/>
    <property type="project" value="TreeGrafter"/>
</dbReference>
<dbReference type="SUPFAM" id="SSF55486">
    <property type="entry name" value="Metalloproteases ('zincins'), catalytic domain"/>
    <property type="match status" value="1"/>
</dbReference>
<comment type="caution">
    <text evidence="1">The sequence shown here is derived from an EMBL/GenBank/DDBJ whole genome shotgun (WGS) entry which is preliminary data.</text>
</comment>
<protein>
    <recommendedName>
        <fullName evidence="3">Peptidase M1 membrane alanine aminopeptidase domain-containing protein</fullName>
    </recommendedName>
</protein>
<gene>
    <name evidence="1" type="ORF">V9T40_010775</name>
</gene>
<dbReference type="InterPro" id="IPR027268">
    <property type="entry name" value="Peptidase_M4/M1_CTD_sf"/>
</dbReference>
<dbReference type="GO" id="GO:0042277">
    <property type="term" value="F:peptide binding"/>
    <property type="evidence" value="ECO:0007669"/>
    <property type="project" value="TreeGrafter"/>
</dbReference>
<dbReference type="GO" id="GO:0005615">
    <property type="term" value="C:extracellular space"/>
    <property type="evidence" value="ECO:0007669"/>
    <property type="project" value="TreeGrafter"/>
</dbReference>
<evidence type="ECO:0008006" key="3">
    <source>
        <dbReference type="Google" id="ProtNLM"/>
    </source>
</evidence>
<dbReference type="PANTHER" id="PTHR11533:SF294">
    <property type="entry name" value="THYROTROPIN-RELEASING HORMONE-DEGRADING ECTOENZYME"/>
    <property type="match status" value="1"/>
</dbReference>
<dbReference type="Proteomes" id="UP001367676">
    <property type="component" value="Unassembled WGS sequence"/>
</dbReference>
<dbReference type="GO" id="GO:0005737">
    <property type="term" value="C:cytoplasm"/>
    <property type="evidence" value="ECO:0007669"/>
    <property type="project" value="TreeGrafter"/>
</dbReference>
<sequence>MEPETRYKVEVEFSHSTTMLDFMSEPYSSRSTHPIANDNPEQWTIEPQAKEELISKFAKNESKESSTDPSKMWVMDEFTGTDYLSTFSIALAVMADFKSKESTVEMMGLTDSDVLQIKIRICTEEDIALEQILKVASQSLKFYSDFFKTSIKLEKFDVIVVGGEYFEVHDYYGLIYLTKKTAQNITFSQFKYFTPNKYLAVSKMCQAMASQWIGHTVSLHEWHEEWFYDGLHTHLRRQCALGQFEDWQVPVELDILDSFINMLRTEEREIKYDPTLLLGKSHNFSEKLNTETNLKSMY</sequence>
<dbReference type="PANTHER" id="PTHR11533">
    <property type="entry name" value="PROTEASE M1 ZINC METALLOPROTEASE"/>
    <property type="match status" value="1"/>
</dbReference>
<dbReference type="EMBL" id="JBBCAQ010000037">
    <property type="protein sequence ID" value="KAK7573584.1"/>
    <property type="molecule type" value="Genomic_DNA"/>
</dbReference>
<dbReference type="AlphaFoldDB" id="A0AAN9XXY4"/>
<dbReference type="GO" id="GO:0043171">
    <property type="term" value="P:peptide catabolic process"/>
    <property type="evidence" value="ECO:0007669"/>
    <property type="project" value="TreeGrafter"/>
</dbReference>
<evidence type="ECO:0000313" key="2">
    <source>
        <dbReference type="Proteomes" id="UP001367676"/>
    </source>
</evidence>
<proteinExistence type="predicted"/>
<accession>A0AAN9XXY4</accession>
<reference evidence="1 2" key="1">
    <citation type="submission" date="2024-03" db="EMBL/GenBank/DDBJ databases">
        <title>Adaptation during the transition from Ophiocordyceps entomopathogen to insect associate is accompanied by gene loss and intensified selection.</title>
        <authorList>
            <person name="Ward C.M."/>
            <person name="Onetto C.A."/>
            <person name="Borneman A.R."/>
        </authorList>
    </citation>
    <scope>NUCLEOTIDE SEQUENCE [LARGE SCALE GENOMIC DNA]</scope>
    <source>
        <strain evidence="1">AWRI1</strain>
        <tissue evidence="1">Single Adult Female</tissue>
    </source>
</reference>
<evidence type="ECO:0000313" key="1">
    <source>
        <dbReference type="EMBL" id="KAK7573584.1"/>
    </source>
</evidence>
<name>A0AAN9XXY4_9HEMI</name>
<dbReference type="GO" id="GO:0016020">
    <property type="term" value="C:membrane"/>
    <property type="evidence" value="ECO:0007669"/>
    <property type="project" value="TreeGrafter"/>
</dbReference>
<dbReference type="InterPro" id="IPR050344">
    <property type="entry name" value="Peptidase_M1_aminopeptidases"/>
</dbReference>
<keyword evidence="2" id="KW-1185">Reference proteome</keyword>
<organism evidence="1 2">
    <name type="scientific">Parthenolecanium corni</name>
    <dbReference type="NCBI Taxonomy" id="536013"/>
    <lineage>
        <taxon>Eukaryota</taxon>
        <taxon>Metazoa</taxon>
        <taxon>Ecdysozoa</taxon>
        <taxon>Arthropoda</taxon>
        <taxon>Hexapoda</taxon>
        <taxon>Insecta</taxon>
        <taxon>Pterygota</taxon>
        <taxon>Neoptera</taxon>
        <taxon>Paraneoptera</taxon>
        <taxon>Hemiptera</taxon>
        <taxon>Sternorrhyncha</taxon>
        <taxon>Coccoidea</taxon>
        <taxon>Coccidae</taxon>
        <taxon>Parthenolecanium</taxon>
    </lineage>
</organism>
<dbReference type="GO" id="GO:0008270">
    <property type="term" value="F:zinc ion binding"/>
    <property type="evidence" value="ECO:0007669"/>
    <property type="project" value="TreeGrafter"/>
</dbReference>